<sequence>MIKKFWSFFRRSNPNSFVAPARRRLDLGDSDPAYPIYAIGDIHGCMDLLEAGEEKIINDIRNTGRKGLVVTLGDYVDRGRKSSAVISHLSSPDVKPFRRIALCGNHDQAFLYAIEHPETIEEWLRFGGKETLLSYGIDIDHMRQRRQHMPLIIGRLLRDAVPDEHINFLRNLPVSLKIGRYLFVHAGIRPGIALGDQSDEDLMWIREPFLSAGSGLPLTVIHGHTPSPAPFMSQSRIGIDTQAYSTGNLTILKIDGQNVCLL</sequence>
<protein>
    <recommendedName>
        <fullName evidence="1">Calcineurin-like phosphoesterase domain-containing protein</fullName>
    </recommendedName>
</protein>
<dbReference type="EMBL" id="JXQV01000043">
    <property type="protein sequence ID" value="KIP98161.1"/>
    <property type="molecule type" value="Genomic_DNA"/>
</dbReference>
<name>A0A0D0JRW9_AGRTU</name>
<dbReference type="OrthoDB" id="9807890at2"/>
<comment type="caution">
    <text evidence="2">The sequence shown here is derived from an EMBL/GenBank/DDBJ whole genome shotgun (WGS) entry which is preliminary data.</text>
</comment>
<dbReference type="Proteomes" id="UP000035017">
    <property type="component" value="Unassembled WGS sequence"/>
</dbReference>
<organism evidence="2 3">
    <name type="scientific">Agrobacterium tumefaciens</name>
    <dbReference type="NCBI Taxonomy" id="358"/>
    <lineage>
        <taxon>Bacteria</taxon>
        <taxon>Pseudomonadati</taxon>
        <taxon>Pseudomonadota</taxon>
        <taxon>Alphaproteobacteria</taxon>
        <taxon>Hyphomicrobiales</taxon>
        <taxon>Rhizobiaceae</taxon>
        <taxon>Rhizobium/Agrobacterium group</taxon>
        <taxon>Agrobacterium</taxon>
        <taxon>Agrobacterium tumefaciens complex</taxon>
    </lineage>
</organism>
<dbReference type="InterPro" id="IPR004843">
    <property type="entry name" value="Calcineurin-like_PHP"/>
</dbReference>
<dbReference type="GO" id="GO:0110154">
    <property type="term" value="P:RNA decapping"/>
    <property type="evidence" value="ECO:0007669"/>
    <property type="project" value="TreeGrafter"/>
</dbReference>
<dbReference type="Pfam" id="PF00149">
    <property type="entry name" value="Metallophos"/>
    <property type="match status" value="1"/>
</dbReference>
<dbReference type="PANTHER" id="PTHR42850">
    <property type="entry name" value="METALLOPHOSPHOESTERASE"/>
    <property type="match status" value="1"/>
</dbReference>
<dbReference type="InterPro" id="IPR050126">
    <property type="entry name" value="Ap4A_hydrolase"/>
</dbReference>
<dbReference type="GO" id="GO:0016791">
    <property type="term" value="F:phosphatase activity"/>
    <property type="evidence" value="ECO:0007669"/>
    <property type="project" value="TreeGrafter"/>
</dbReference>
<dbReference type="AlphaFoldDB" id="A0A0D0JRW9"/>
<dbReference type="SUPFAM" id="SSF56300">
    <property type="entry name" value="Metallo-dependent phosphatases"/>
    <property type="match status" value="1"/>
</dbReference>
<reference evidence="2 3" key="1">
    <citation type="submission" date="2014-12" db="EMBL/GenBank/DDBJ databases">
        <title>16Stimator: statistical estimation of ribosomal gene copy numbers from draft genome assemblies.</title>
        <authorList>
            <person name="Perisin M.A."/>
            <person name="Vetter M."/>
            <person name="Gilbert J.A."/>
            <person name="Bergelson J."/>
        </authorList>
    </citation>
    <scope>NUCLEOTIDE SEQUENCE [LARGE SCALE GENOMIC DNA]</scope>
    <source>
        <strain evidence="2 3">MEJ076</strain>
    </source>
</reference>
<evidence type="ECO:0000259" key="1">
    <source>
        <dbReference type="Pfam" id="PF00149"/>
    </source>
</evidence>
<dbReference type="InterPro" id="IPR029052">
    <property type="entry name" value="Metallo-depent_PP-like"/>
</dbReference>
<dbReference type="PANTHER" id="PTHR42850:SF4">
    <property type="entry name" value="ZINC-DEPENDENT ENDOPOLYPHOSPHATASE"/>
    <property type="match status" value="1"/>
</dbReference>
<dbReference type="GO" id="GO:0008803">
    <property type="term" value="F:bis(5'-nucleosyl)-tetraphosphatase (symmetrical) activity"/>
    <property type="evidence" value="ECO:0007669"/>
    <property type="project" value="TreeGrafter"/>
</dbReference>
<accession>A0A0D0JRW9</accession>
<dbReference type="GO" id="GO:0005737">
    <property type="term" value="C:cytoplasm"/>
    <property type="evidence" value="ECO:0007669"/>
    <property type="project" value="TreeGrafter"/>
</dbReference>
<proteinExistence type="predicted"/>
<feature type="domain" description="Calcineurin-like phosphoesterase" evidence="1">
    <location>
        <begin position="35"/>
        <end position="228"/>
    </location>
</feature>
<evidence type="ECO:0000313" key="2">
    <source>
        <dbReference type="EMBL" id="KIP98161.1"/>
    </source>
</evidence>
<dbReference type="Gene3D" id="3.60.21.10">
    <property type="match status" value="1"/>
</dbReference>
<gene>
    <name evidence="2" type="ORF">RU07_22540</name>
</gene>
<evidence type="ECO:0000313" key="3">
    <source>
        <dbReference type="Proteomes" id="UP000035017"/>
    </source>
</evidence>